<dbReference type="OrthoDB" id="9893085at2"/>
<dbReference type="Proteomes" id="UP000281975">
    <property type="component" value="Unassembled WGS sequence"/>
</dbReference>
<name>A0A420X1S3_9GAMM</name>
<comment type="caution">
    <text evidence="1">The sequence shown here is derived from an EMBL/GenBank/DDBJ whole genome shotgun (WGS) entry which is preliminary data.</text>
</comment>
<evidence type="ECO:0000313" key="1">
    <source>
        <dbReference type="EMBL" id="RKR07659.1"/>
    </source>
</evidence>
<organism evidence="1 2">
    <name type="scientific">Kushneria sinocarnis</name>
    <dbReference type="NCBI Taxonomy" id="595502"/>
    <lineage>
        <taxon>Bacteria</taxon>
        <taxon>Pseudomonadati</taxon>
        <taxon>Pseudomonadota</taxon>
        <taxon>Gammaproteobacteria</taxon>
        <taxon>Oceanospirillales</taxon>
        <taxon>Halomonadaceae</taxon>
        <taxon>Kushneria</taxon>
    </lineage>
</organism>
<evidence type="ECO:0000313" key="2">
    <source>
        <dbReference type="Proteomes" id="UP000281975"/>
    </source>
</evidence>
<dbReference type="RefSeq" id="WP_121170896.1">
    <property type="nucleotide sequence ID" value="NZ_RBIN01000001.1"/>
</dbReference>
<gene>
    <name evidence="1" type="ORF">C7446_0475</name>
</gene>
<dbReference type="AlphaFoldDB" id="A0A420X1S3"/>
<reference evidence="1 2" key="1">
    <citation type="submission" date="2018-10" db="EMBL/GenBank/DDBJ databases">
        <title>Genomic Encyclopedia of Type Strains, Phase IV (KMG-IV): sequencing the most valuable type-strain genomes for metagenomic binning, comparative biology and taxonomic classification.</title>
        <authorList>
            <person name="Goeker M."/>
        </authorList>
    </citation>
    <scope>NUCLEOTIDE SEQUENCE [LARGE SCALE GENOMIC DNA]</scope>
    <source>
        <strain evidence="1 2">DSM 23229</strain>
    </source>
</reference>
<accession>A0A420X1S3</accession>
<keyword evidence="2" id="KW-1185">Reference proteome</keyword>
<proteinExistence type="predicted"/>
<sequence>MGYATIAVQQARIVQKQGTHRIMLEMNETDFGTRLFIGVDGWYSPVGRLYDSPETAYQGAIQLLQLGGSSCQLVLDDAENLMKSDDVAMCFARNGVEVTHLELRQA</sequence>
<protein>
    <submittedName>
        <fullName evidence="1">Uncharacterized protein</fullName>
    </submittedName>
</protein>
<dbReference type="EMBL" id="RBIN01000001">
    <property type="protein sequence ID" value="RKR07659.1"/>
    <property type="molecule type" value="Genomic_DNA"/>
</dbReference>